<feature type="transmembrane region" description="Helical" evidence="1">
    <location>
        <begin position="81"/>
        <end position="101"/>
    </location>
</feature>
<evidence type="ECO:0000256" key="1">
    <source>
        <dbReference type="PROSITE-ProRule" id="PRU00244"/>
    </source>
</evidence>
<dbReference type="PROSITE" id="PS50924">
    <property type="entry name" value="MHYT"/>
    <property type="match status" value="1"/>
</dbReference>
<dbReference type="InterPro" id="IPR005330">
    <property type="entry name" value="MHYT_dom"/>
</dbReference>
<feature type="transmembrane region" description="Helical" evidence="1">
    <location>
        <begin position="44"/>
        <end position="69"/>
    </location>
</feature>
<dbReference type="GeneID" id="87629641"/>
<feature type="region of interest" description="Disordered" evidence="2">
    <location>
        <begin position="248"/>
        <end position="276"/>
    </location>
</feature>
<gene>
    <name evidence="4" type="ORF">G3I39_06505</name>
    <name evidence="5" type="ORF">HUT09_00385</name>
</gene>
<reference evidence="4 6" key="1">
    <citation type="submission" date="2020-01" db="EMBL/GenBank/DDBJ databases">
        <title>Insect and environment-associated Actinomycetes.</title>
        <authorList>
            <person name="Currrie C."/>
            <person name="Chevrette M."/>
            <person name="Carlson C."/>
            <person name="Stubbendieck R."/>
            <person name="Wendt-Pienkowski E."/>
        </authorList>
    </citation>
    <scope>NUCLEOTIDE SEQUENCE [LARGE SCALE GENOMIC DNA]</scope>
    <source>
        <strain evidence="4 6">SID14438</strain>
    </source>
</reference>
<evidence type="ECO:0000313" key="4">
    <source>
        <dbReference type="EMBL" id="NEB66709.1"/>
    </source>
</evidence>
<dbReference type="Pfam" id="PF03707">
    <property type="entry name" value="MHYT"/>
    <property type="match status" value="2"/>
</dbReference>
<sequence>MEATVSNFHYGAVTPVAAFLMACLGAALGLRCTTRAIRRGTNRVGWLALGAVSIGCGIWTMHFIAMAGFTIDGMSMKYDSLTTVLSLLVAIAVVSVGVFLVGLRGPGAVVLTTAGVFTGLGVAAMHYLGMAAMHTPGDLRYSTMTVALSILIAVVAATAALWAAVSVHGLWASFGASLIMGVAVTGMHYTGMAALDVPSGSHGAATQSSAGMLSFLLVMLAGPLAALVVSAVIVMFDGDVIMGSDEHGGARSTTAARGPATGAVQDGPASHRGLRT</sequence>
<keyword evidence="1" id="KW-0472">Membrane</keyword>
<dbReference type="RefSeq" id="WP_055559637.1">
    <property type="nucleotide sequence ID" value="NZ_CP054926.1"/>
</dbReference>
<feature type="domain" description="MHYT" evidence="3">
    <location>
        <begin position="10"/>
        <end position="198"/>
    </location>
</feature>
<dbReference type="EMBL" id="JAAGME010000253">
    <property type="protein sequence ID" value="NEB66709.1"/>
    <property type="molecule type" value="Genomic_DNA"/>
</dbReference>
<feature type="transmembrane region" description="Helical" evidence="1">
    <location>
        <begin position="210"/>
        <end position="236"/>
    </location>
</feature>
<dbReference type="AlphaFoldDB" id="A0A6N9V6K7"/>
<feature type="transmembrane region" description="Helical" evidence="1">
    <location>
        <begin position="108"/>
        <end position="129"/>
    </location>
</feature>
<keyword evidence="1" id="KW-0812">Transmembrane</keyword>
<name>A0A6N9V6K7_STRMI</name>
<dbReference type="PANTHER" id="PTHR35152:SF1">
    <property type="entry name" value="DOMAIN SIGNALLING PROTEIN, PUTATIVE (AFU_ORTHOLOGUE AFUA_5G11310)-RELATED"/>
    <property type="match status" value="1"/>
</dbReference>
<evidence type="ECO:0000313" key="5">
    <source>
        <dbReference type="EMBL" id="QKW41125.1"/>
    </source>
</evidence>
<dbReference type="Proteomes" id="UP000509345">
    <property type="component" value="Chromosome"/>
</dbReference>
<dbReference type="GO" id="GO:0016020">
    <property type="term" value="C:membrane"/>
    <property type="evidence" value="ECO:0007669"/>
    <property type="project" value="UniProtKB-UniRule"/>
</dbReference>
<keyword evidence="1" id="KW-1133">Transmembrane helix</keyword>
<evidence type="ECO:0000313" key="6">
    <source>
        <dbReference type="Proteomes" id="UP000471648"/>
    </source>
</evidence>
<reference evidence="5 7" key="2">
    <citation type="submission" date="2020-06" db="EMBL/GenBank/DDBJ databases">
        <title>Genome mining for natural products.</title>
        <authorList>
            <person name="Zhang B."/>
            <person name="Shi J."/>
            <person name="Ge H."/>
        </authorList>
    </citation>
    <scope>NUCLEOTIDE SEQUENCE [LARGE SCALE GENOMIC DNA]</scope>
    <source>
        <strain evidence="5 7">NA06532</strain>
    </source>
</reference>
<dbReference type="Proteomes" id="UP000471648">
    <property type="component" value="Unassembled WGS sequence"/>
</dbReference>
<organism evidence="4 6">
    <name type="scientific">Streptomyces microflavus</name>
    <name type="common">Streptomyces lipmanii</name>
    <dbReference type="NCBI Taxonomy" id="1919"/>
    <lineage>
        <taxon>Bacteria</taxon>
        <taxon>Bacillati</taxon>
        <taxon>Actinomycetota</taxon>
        <taxon>Actinomycetes</taxon>
        <taxon>Kitasatosporales</taxon>
        <taxon>Streptomycetaceae</taxon>
        <taxon>Streptomyces</taxon>
    </lineage>
</organism>
<dbReference type="EMBL" id="CP054926">
    <property type="protein sequence ID" value="QKW41125.1"/>
    <property type="molecule type" value="Genomic_DNA"/>
</dbReference>
<proteinExistence type="predicted"/>
<feature type="transmembrane region" description="Helical" evidence="1">
    <location>
        <begin position="141"/>
        <end position="163"/>
    </location>
</feature>
<evidence type="ECO:0000259" key="3">
    <source>
        <dbReference type="PROSITE" id="PS50924"/>
    </source>
</evidence>
<protein>
    <recommendedName>
        <fullName evidence="3">MHYT domain-containing protein</fullName>
    </recommendedName>
</protein>
<accession>A0A6N9V6K7</accession>
<evidence type="ECO:0000313" key="7">
    <source>
        <dbReference type="Proteomes" id="UP000509345"/>
    </source>
</evidence>
<feature type="transmembrane region" description="Helical" evidence="1">
    <location>
        <begin position="12"/>
        <end position="32"/>
    </location>
</feature>
<feature type="transmembrane region" description="Helical" evidence="1">
    <location>
        <begin position="170"/>
        <end position="190"/>
    </location>
</feature>
<evidence type="ECO:0000256" key="2">
    <source>
        <dbReference type="SAM" id="MobiDB-lite"/>
    </source>
</evidence>
<dbReference type="PANTHER" id="PTHR35152">
    <property type="entry name" value="DOMAIN SIGNALLING PROTEIN, PUTATIVE (AFU_ORTHOLOGUE AFUA_5G11310)-RELATED"/>
    <property type="match status" value="1"/>
</dbReference>